<evidence type="ECO:0000313" key="1">
    <source>
        <dbReference type="EMBL" id="KAJ8875839.1"/>
    </source>
</evidence>
<gene>
    <name evidence="1" type="ORF">PR048_023740</name>
</gene>
<comment type="caution">
    <text evidence="1">The sequence shown here is derived from an EMBL/GenBank/DDBJ whole genome shotgun (WGS) entry which is preliminary data.</text>
</comment>
<keyword evidence="2" id="KW-1185">Reference proteome</keyword>
<sequence>MLAFQEIAEIVVKQEGDIANMEKQLQQMELENLKNGQMKDIAPLQNTYANVVKNVEEALIKIHAEPQHCEITTTKIYNSINLKKDNIQIQKMNKTNNQGIIIHVQQKKHPGKIKEIIRTRTQNLKVKDIKKKNPKIVIYNLDKTLTTEEIY</sequence>
<protein>
    <submittedName>
        <fullName evidence="1">Uncharacterized protein</fullName>
    </submittedName>
</protein>
<dbReference type="EMBL" id="JARBHB010000009">
    <property type="protein sequence ID" value="KAJ8875839.1"/>
    <property type="molecule type" value="Genomic_DNA"/>
</dbReference>
<proteinExistence type="predicted"/>
<dbReference type="Proteomes" id="UP001159363">
    <property type="component" value="Chromosome 8"/>
</dbReference>
<organism evidence="1 2">
    <name type="scientific">Dryococelus australis</name>
    <dbReference type="NCBI Taxonomy" id="614101"/>
    <lineage>
        <taxon>Eukaryota</taxon>
        <taxon>Metazoa</taxon>
        <taxon>Ecdysozoa</taxon>
        <taxon>Arthropoda</taxon>
        <taxon>Hexapoda</taxon>
        <taxon>Insecta</taxon>
        <taxon>Pterygota</taxon>
        <taxon>Neoptera</taxon>
        <taxon>Polyneoptera</taxon>
        <taxon>Phasmatodea</taxon>
        <taxon>Verophasmatodea</taxon>
        <taxon>Anareolatae</taxon>
        <taxon>Phasmatidae</taxon>
        <taxon>Eurycanthinae</taxon>
        <taxon>Dryococelus</taxon>
    </lineage>
</organism>
<accession>A0ABQ9GUX3</accession>
<evidence type="ECO:0000313" key="2">
    <source>
        <dbReference type="Proteomes" id="UP001159363"/>
    </source>
</evidence>
<name>A0ABQ9GUX3_9NEOP</name>
<reference evidence="1 2" key="1">
    <citation type="submission" date="2023-02" db="EMBL/GenBank/DDBJ databases">
        <title>LHISI_Scaffold_Assembly.</title>
        <authorList>
            <person name="Stuart O.P."/>
            <person name="Cleave R."/>
            <person name="Magrath M.J.L."/>
            <person name="Mikheyev A.S."/>
        </authorList>
    </citation>
    <scope>NUCLEOTIDE SEQUENCE [LARGE SCALE GENOMIC DNA]</scope>
    <source>
        <strain evidence="1">Daus_M_001</strain>
        <tissue evidence="1">Leg muscle</tissue>
    </source>
</reference>